<keyword evidence="1 6" id="KW-0285">Flavoprotein</keyword>
<dbReference type="InterPro" id="IPR051260">
    <property type="entry name" value="Diverse_substr_monoxygenases"/>
</dbReference>
<dbReference type="GO" id="GO:0004497">
    <property type="term" value="F:monooxygenase activity"/>
    <property type="evidence" value="ECO:0007669"/>
    <property type="project" value="UniProtKB-KW"/>
</dbReference>
<comment type="caution">
    <text evidence="8">The sequence shown here is derived from an EMBL/GenBank/DDBJ whole genome shotgun (WGS) entry which is preliminary data.</text>
</comment>
<dbReference type="RefSeq" id="WP_076334202.1">
    <property type="nucleotide sequence ID" value="NZ_MRTJ01000027.1"/>
</dbReference>
<name>A0A1R1BF36_PAEAM</name>
<dbReference type="InterPro" id="IPR036661">
    <property type="entry name" value="Luciferase-like_sf"/>
</dbReference>
<evidence type="ECO:0000313" key="9">
    <source>
        <dbReference type="Proteomes" id="UP000187134"/>
    </source>
</evidence>
<dbReference type="AlphaFoldDB" id="A0A1R1BF36"/>
<dbReference type="Proteomes" id="UP000187134">
    <property type="component" value="Unassembled WGS sequence"/>
</dbReference>
<evidence type="ECO:0000256" key="6">
    <source>
        <dbReference type="PIRSR" id="PIRSR000337-1"/>
    </source>
</evidence>
<comment type="similarity">
    <text evidence="5">Belongs to the NtaA/SnaA/DszA monooxygenase family.</text>
</comment>
<dbReference type="GO" id="GO:0016705">
    <property type="term" value="F:oxidoreductase activity, acting on paired donors, with incorporation or reduction of molecular oxygen"/>
    <property type="evidence" value="ECO:0007669"/>
    <property type="project" value="InterPro"/>
</dbReference>
<dbReference type="SUPFAM" id="SSF51679">
    <property type="entry name" value="Bacterial luciferase-like"/>
    <property type="match status" value="1"/>
</dbReference>
<dbReference type="PANTHER" id="PTHR30011">
    <property type="entry name" value="ALKANESULFONATE MONOOXYGENASE-RELATED"/>
    <property type="match status" value="1"/>
</dbReference>
<feature type="binding site" evidence="6">
    <location>
        <position position="217"/>
    </location>
    <ligand>
        <name>FMN</name>
        <dbReference type="ChEBI" id="CHEBI:58210"/>
    </ligand>
</feature>
<feature type="binding site" evidence="6">
    <location>
        <position position="58"/>
    </location>
    <ligand>
        <name>FMN</name>
        <dbReference type="ChEBI" id="CHEBI:58210"/>
    </ligand>
</feature>
<sequence>MNSKKKLKLGAVIEGVGFNYMGWRHPDMPTNASENIDYYVKQAKIAEAGKFDTIFLFDVSHVGPGNIPHHLSMFEGISILSALSMATTNIGLTATIATSYADPFTAARQILSLDKISKGRAGLNAITSNPGGMLNYSRSHLSKADQYPMQKEFMEIVLGLWDSYEDDAFIRDKANGIYLDPQKMHALRYRGKYFSVDGPLNLSRSIQARPPIFTAGSSSNFVANAAKYTDGGFIAAISLDYAKGIAAELRKRVALEGRTTEDFIVVTSHIPIVGSTEAEAEEKFREMQSLMPAYRIQRPLFFGSAEKVADQVQEWYEAGAMDMLLIQQEYPSGLKDFVDLVVPILQERGIFHTEYESNTLRGNLGLPYPENKFSL</sequence>
<accession>A0A1R1BF36</accession>
<feature type="binding site" evidence="6">
    <location>
        <position position="218"/>
    </location>
    <ligand>
        <name>FMN</name>
        <dbReference type="ChEBI" id="CHEBI:58210"/>
    </ligand>
</feature>
<dbReference type="PIRSF" id="PIRSF000337">
    <property type="entry name" value="NTA_MOA"/>
    <property type="match status" value="1"/>
</dbReference>
<evidence type="ECO:0000256" key="2">
    <source>
        <dbReference type="ARBA" id="ARBA00022643"/>
    </source>
</evidence>
<dbReference type="Gene3D" id="3.20.20.30">
    <property type="entry name" value="Luciferase-like domain"/>
    <property type="match status" value="1"/>
</dbReference>
<feature type="binding site" evidence="6">
    <location>
        <position position="147"/>
    </location>
    <ligand>
        <name>FMN</name>
        <dbReference type="ChEBI" id="CHEBI:58210"/>
    </ligand>
</feature>
<dbReference type="PANTHER" id="PTHR30011:SF16">
    <property type="entry name" value="C2H2 FINGER DOMAIN TRANSCRIPTION FACTOR (EUROFUNG)-RELATED"/>
    <property type="match status" value="1"/>
</dbReference>
<feature type="domain" description="Luciferase-like" evidence="7">
    <location>
        <begin position="23"/>
        <end position="288"/>
    </location>
</feature>
<keyword evidence="4 8" id="KW-0503">Monooxygenase</keyword>
<dbReference type="EMBL" id="MRTJ01000027">
    <property type="protein sequence ID" value="OMF04946.1"/>
    <property type="molecule type" value="Genomic_DNA"/>
</dbReference>
<evidence type="ECO:0000256" key="4">
    <source>
        <dbReference type="ARBA" id="ARBA00023033"/>
    </source>
</evidence>
<dbReference type="NCBIfam" id="TIGR03860">
    <property type="entry name" value="FMN_nitrolo"/>
    <property type="match status" value="1"/>
</dbReference>
<evidence type="ECO:0000256" key="3">
    <source>
        <dbReference type="ARBA" id="ARBA00023002"/>
    </source>
</evidence>
<evidence type="ECO:0000256" key="5">
    <source>
        <dbReference type="ARBA" id="ARBA00033748"/>
    </source>
</evidence>
<evidence type="ECO:0000313" key="8">
    <source>
        <dbReference type="EMBL" id="OMF04946.1"/>
    </source>
</evidence>
<keyword evidence="2 6" id="KW-0288">FMN</keyword>
<reference evidence="8 9" key="1">
    <citation type="submission" date="2016-11" db="EMBL/GenBank/DDBJ databases">
        <title>Paenibacillus species isolates.</title>
        <authorList>
            <person name="Beno S.M."/>
        </authorList>
    </citation>
    <scope>NUCLEOTIDE SEQUENCE [LARGE SCALE GENOMIC DNA]</scope>
    <source>
        <strain evidence="8 9">FSL H8-0246</strain>
    </source>
</reference>
<keyword evidence="3" id="KW-0560">Oxidoreductase</keyword>
<dbReference type="OrthoDB" id="3265338at2"/>
<dbReference type="InterPro" id="IPR011251">
    <property type="entry name" value="Luciferase-like_dom"/>
</dbReference>
<dbReference type="InterPro" id="IPR016215">
    <property type="entry name" value="NTA_MOA"/>
</dbReference>
<feature type="binding site" evidence="6">
    <location>
        <position position="95"/>
    </location>
    <ligand>
        <name>FMN</name>
        <dbReference type="ChEBI" id="CHEBI:58210"/>
    </ligand>
</feature>
<organism evidence="8 9">
    <name type="scientific">Paenibacillus amylolyticus</name>
    <dbReference type="NCBI Taxonomy" id="1451"/>
    <lineage>
        <taxon>Bacteria</taxon>
        <taxon>Bacillati</taxon>
        <taxon>Bacillota</taxon>
        <taxon>Bacilli</taxon>
        <taxon>Bacillales</taxon>
        <taxon>Paenibacillaceae</taxon>
        <taxon>Paenibacillus</taxon>
    </lineage>
</organism>
<protein>
    <submittedName>
        <fullName evidence="8">Monooxygenase</fullName>
    </submittedName>
</protein>
<proteinExistence type="inferred from homology"/>
<dbReference type="Pfam" id="PF00296">
    <property type="entry name" value="Bac_luciferase"/>
    <property type="match status" value="1"/>
</dbReference>
<gene>
    <name evidence="8" type="ORF">BK131_29130</name>
</gene>
<dbReference type="CDD" id="cd01095">
    <property type="entry name" value="Nitrilotriacetate_monoxgenase"/>
    <property type="match status" value="1"/>
</dbReference>
<evidence type="ECO:0000256" key="1">
    <source>
        <dbReference type="ARBA" id="ARBA00022630"/>
    </source>
</evidence>
<evidence type="ECO:0000259" key="7">
    <source>
        <dbReference type="Pfam" id="PF00296"/>
    </source>
</evidence>